<evidence type="ECO:0000256" key="3">
    <source>
        <dbReference type="ARBA" id="ARBA00022884"/>
    </source>
</evidence>
<keyword evidence="2 8" id="KW-0699">rRNA-binding</keyword>
<name>A0A0G3WFF3_9BACT</name>
<dbReference type="STRING" id="1408281.Epro_0012"/>
<dbReference type="SUPFAM" id="SSF54995">
    <property type="entry name" value="Ribosomal protein S6"/>
    <property type="match status" value="1"/>
</dbReference>
<evidence type="ECO:0000256" key="6">
    <source>
        <dbReference type="ARBA" id="ARBA00035104"/>
    </source>
</evidence>
<dbReference type="Gene3D" id="3.30.70.60">
    <property type="match status" value="1"/>
</dbReference>
<feature type="region of interest" description="Disordered" evidence="9">
    <location>
        <begin position="105"/>
        <end position="126"/>
    </location>
</feature>
<evidence type="ECO:0000256" key="1">
    <source>
        <dbReference type="ARBA" id="ARBA00009512"/>
    </source>
</evidence>
<evidence type="ECO:0000256" key="4">
    <source>
        <dbReference type="ARBA" id="ARBA00022980"/>
    </source>
</evidence>
<dbReference type="Proteomes" id="UP000035337">
    <property type="component" value="Chromosome"/>
</dbReference>
<dbReference type="GO" id="GO:1990904">
    <property type="term" value="C:ribonucleoprotein complex"/>
    <property type="evidence" value="ECO:0007669"/>
    <property type="project" value="UniProtKB-KW"/>
</dbReference>
<dbReference type="AlphaFoldDB" id="A0A0G3WFF3"/>
<comment type="similarity">
    <text evidence="1 8">Belongs to the bacterial ribosomal protein bS6 family.</text>
</comment>
<keyword evidence="4 8" id="KW-0689">Ribosomal protein</keyword>
<gene>
    <name evidence="8 10" type="primary">rpsF</name>
    <name evidence="10" type="ORF">Epro_0012</name>
</gene>
<evidence type="ECO:0000313" key="11">
    <source>
        <dbReference type="Proteomes" id="UP000035337"/>
    </source>
</evidence>
<protein>
    <recommendedName>
        <fullName evidence="7 8">Small ribosomal subunit protein bS6</fullName>
    </recommendedName>
</protein>
<dbReference type="NCBIfam" id="TIGR00166">
    <property type="entry name" value="S6"/>
    <property type="match status" value="1"/>
</dbReference>
<proteinExistence type="inferred from homology"/>
<evidence type="ECO:0000256" key="9">
    <source>
        <dbReference type="SAM" id="MobiDB-lite"/>
    </source>
</evidence>
<evidence type="ECO:0000313" key="10">
    <source>
        <dbReference type="EMBL" id="AKL97391.1"/>
    </source>
</evidence>
<evidence type="ECO:0000256" key="7">
    <source>
        <dbReference type="ARBA" id="ARBA00035294"/>
    </source>
</evidence>
<evidence type="ECO:0000256" key="5">
    <source>
        <dbReference type="ARBA" id="ARBA00023274"/>
    </source>
</evidence>
<dbReference type="GO" id="GO:0005840">
    <property type="term" value="C:ribosome"/>
    <property type="evidence" value="ECO:0007669"/>
    <property type="project" value="UniProtKB-KW"/>
</dbReference>
<keyword evidence="3 8" id="KW-0694">RNA-binding</keyword>
<dbReference type="PANTHER" id="PTHR21011">
    <property type="entry name" value="MITOCHONDRIAL 28S RIBOSOMAL PROTEIN S6"/>
    <property type="match status" value="1"/>
</dbReference>
<accession>A0A0G3WFF3</accession>
<reference evidence="10 11" key="1">
    <citation type="submission" date="2014-09" db="EMBL/GenBank/DDBJ databases">
        <title>Complete genome sequence of Endomicrobium proavitum.</title>
        <authorList>
            <person name="Zheng H."/>
        </authorList>
    </citation>
    <scope>NUCLEOTIDE SEQUENCE [LARGE SCALE GENOMIC DNA]</scope>
    <source>
        <strain evidence="10 11">Rsa215</strain>
    </source>
</reference>
<dbReference type="InterPro" id="IPR020814">
    <property type="entry name" value="Ribosomal_S6_plastid/chlpt"/>
</dbReference>
<dbReference type="RefSeq" id="WP_052569483.1">
    <property type="nucleotide sequence ID" value="NZ_CP009498.1"/>
</dbReference>
<dbReference type="GO" id="GO:0003735">
    <property type="term" value="F:structural constituent of ribosome"/>
    <property type="evidence" value="ECO:0007669"/>
    <property type="project" value="InterPro"/>
</dbReference>
<evidence type="ECO:0000256" key="2">
    <source>
        <dbReference type="ARBA" id="ARBA00022730"/>
    </source>
</evidence>
<comment type="function">
    <text evidence="6 8">Binds together with bS18 to 16S ribosomal RNA.</text>
</comment>
<dbReference type="PANTHER" id="PTHR21011:SF1">
    <property type="entry name" value="SMALL RIBOSOMAL SUBUNIT PROTEIN BS6M"/>
    <property type="match status" value="1"/>
</dbReference>
<evidence type="ECO:0000256" key="8">
    <source>
        <dbReference type="HAMAP-Rule" id="MF_00360"/>
    </source>
</evidence>
<dbReference type="GO" id="GO:0070181">
    <property type="term" value="F:small ribosomal subunit rRNA binding"/>
    <property type="evidence" value="ECO:0007669"/>
    <property type="project" value="TreeGrafter"/>
</dbReference>
<dbReference type="InterPro" id="IPR014717">
    <property type="entry name" value="Transl_elong_EF1B/ribsomal_bS6"/>
</dbReference>
<dbReference type="GO" id="GO:0005737">
    <property type="term" value="C:cytoplasm"/>
    <property type="evidence" value="ECO:0007669"/>
    <property type="project" value="UniProtKB-ARBA"/>
</dbReference>
<dbReference type="HAMAP" id="MF_00360">
    <property type="entry name" value="Ribosomal_bS6"/>
    <property type="match status" value="1"/>
</dbReference>
<dbReference type="GO" id="GO:0006412">
    <property type="term" value="P:translation"/>
    <property type="evidence" value="ECO:0007669"/>
    <property type="project" value="UniProtKB-UniRule"/>
</dbReference>
<keyword evidence="5 8" id="KW-0687">Ribonucleoprotein</keyword>
<dbReference type="OrthoDB" id="9812702at2"/>
<sequence>MNYESTFITSPELQPDKVEELTAKVTKLIESSKGTVKSVQQLGKKRLAYPIAKFREGSYVYIEWSGEGSAIAPLENFLKLNDSVIRYLTIKVEKKKVVAKKAAPKAAEAASEVKKDDTANQQSALA</sequence>
<dbReference type="EMBL" id="CP009498">
    <property type="protein sequence ID" value="AKL97391.1"/>
    <property type="molecule type" value="Genomic_DNA"/>
</dbReference>
<organism evidence="10 11">
    <name type="scientific">Endomicrobium proavitum</name>
    <dbReference type="NCBI Taxonomy" id="1408281"/>
    <lineage>
        <taxon>Bacteria</taxon>
        <taxon>Pseudomonadati</taxon>
        <taxon>Elusimicrobiota</taxon>
        <taxon>Endomicrobiia</taxon>
        <taxon>Endomicrobiales</taxon>
        <taxon>Endomicrobiaceae</taxon>
        <taxon>Endomicrobium</taxon>
    </lineage>
</organism>
<dbReference type="CDD" id="cd00473">
    <property type="entry name" value="bS6"/>
    <property type="match status" value="1"/>
</dbReference>
<dbReference type="Pfam" id="PF01250">
    <property type="entry name" value="Ribosomal_S6"/>
    <property type="match status" value="1"/>
</dbReference>
<dbReference type="PROSITE" id="PS01048">
    <property type="entry name" value="RIBOSOMAL_S6"/>
    <property type="match status" value="1"/>
</dbReference>
<dbReference type="InterPro" id="IPR000529">
    <property type="entry name" value="Ribosomal_bS6"/>
</dbReference>
<dbReference type="InterPro" id="IPR035980">
    <property type="entry name" value="Ribosomal_bS6_sf"/>
</dbReference>
<keyword evidence="11" id="KW-1185">Reference proteome</keyword>
<dbReference type="KEGG" id="epo:Epro_0012"/>
<dbReference type="InterPro" id="IPR020815">
    <property type="entry name" value="Ribosomal_bS6_CS"/>
</dbReference>